<accession>A0A4S4EJC6</accession>
<comment type="caution">
    <text evidence="3">The sequence shown here is derived from an EMBL/GenBank/DDBJ whole genome shotgun (WGS) entry which is preliminary data.</text>
</comment>
<protein>
    <submittedName>
        <fullName evidence="3">Uncharacterized protein</fullName>
    </submittedName>
</protein>
<dbReference type="EMBL" id="SDRB02004340">
    <property type="protein sequence ID" value="THG16026.1"/>
    <property type="molecule type" value="Genomic_DNA"/>
</dbReference>
<feature type="transmembrane region" description="Helical" evidence="2">
    <location>
        <begin position="312"/>
        <end position="334"/>
    </location>
</feature>
<dbReference type="STRING" id="542762.A0A4S4EJC6"/>
<feature type="transmembrane region" description="Helical" evidence="2">
    <location>
        <begin position="286"/>
        <end position="306"/>
    </location>
</feature>
<dbReference type="AlphaFoldDB" id="A0A4S4EJC6"/>
<keyword evidence="1" id="KW-0175">Coiled coil</keyword>
<dbReference type="PANTHER" id="PTHR36073">
    <property type="match status" value="1"/>
</dbReference>
<name>A0A4S4EJC6_CAMSN</name>
<gene>
    <name evidence="3" type="ORF">TEA_028925</name>
</gene>
<dbReference type="PANTHER" id="PTHR36073:SF1">
    <property type="entry name" value="OS01G0962100 PROTEIN"/>
    <property type="match status" value="1"/>
</dbReference>
<proteinExistence type="predicted"/>
<sequence length="390" mass="44361">MRSIPTPKVLRVPLHAIPRVVTSPLFSSLTHSFAPKGFHLQAPVGENPESSSELTRSFCIVVYTWVEVLRTSISVHLNILWSVMFWTFTFISLPVRVLTALQRERLLQMRLHELQIELENLVWNRKELEERLQMAIKECRMMEAMLTELEDDHDQAIVKIELLESELQDVIKENLRLKEIQGKRLRSFQSQVDAGKGNNRNNEVTDRYGSYGMPSWKSSFDGSGVILEDLLIHKDAWEEEREHKADSLDFMRTELKVSGPSHAVPPGISLSRNLNMNEVLGKRREVALSQSFFSAVLSLLVGMIIWEAEDPCMPLVVALFTVVAMSLKSVVQFFCTIKNKLASDAVALLSFNWFMLGTLAYPMLPKIACMLTPTALSFLEWTATSLGFTF</sequence>
<keyword evidence="4" id="KW-1185">Reference proteome</keyword>
<reference evidence="3 4" key="1">
    <citation type="journal article" date="2018" name="Proc. Natl. Acad. Sci. U.S.A.">
        <title>Draft genome sequence of Camellia sinensis var. sinensis provides insights into the evolution of the tea genome and tea quality.</title>
        <authorList>
            <person name="Wei C."/>
            <person name="Yang H."/>
            <person name="Wang S."/>
            <person name="Zhao J."/>
            <person name="Liu C."/>
            <person name="Gao L."/>
            <person name="Xia E."/>
            <person name="Lu Y."/>
            <person name="Tai Y."/>
            <person name="She G."/>
            <person name="Sun J."/>
            <person name="Cao H."/>
            <person name="Tong W."/>
            <person name="Gao Q."/>
            <person name="Li Y."/>
            <person name="Deng W."/>
            <person name="Jiang X."/>
            <person name="Wang W."/>
            <person name="Chen Q."/>
            <person name="Zhang S."/>
            <person name="Li H."/>
            <person name="Wu J."/>
            <person name="Wang P."/>
            <person name="Li P."/>
            <person name="Shi C."/>
            <person name="Zheng F."/>
            <person name="Jian J."/>
            <person name="Huang B."/>
            <person name="Shan D."/>
            <person name="Shi M."/>
            <person name="Fang C."/>
            <person name="Yue Y."/>
            <person name="Li F."/>
            <person name="Li D."/>
            <person name="Wei S."/>
            <person name="Han B."/>
            <person name="Jiang C."/>
            <person name="Yin Y."/>
            <person name="Xia T."/>
            <person name="Zhang Z."/>
            <person name="Bennetzen J.L."/>
            <person name="Zhao S."/>
            <person name="Wan X."/>
        </authorList>
    </citation>
    <scope>NUCLEOTIDE SEQUENCE [LARGE SCALE GENOMIC DNA]</scope>
    <source>
        <strain evidence="4">cv. Shuchazao</strain>
        <tissue evidence="3">Leaf</tissue>
    </source>
</reference>
<evidence type="ECO:0000256" key="2">
    <source>
        <dbReference type="SAM" id="Phobius"/>
    </source>
</evidence>
<evidence type="ECO:0000256" key="1">
    <source>
        <dbReference type="SAM" id="Coils"/>
    </source>
</evidence>
<evidence type="ECO:0000313" key="4">
    <source>
        <dbReference type="Proteomes" id="UP000306102"/>
    </source>
</evidence>
<keyword evidence="2" id="KW-0812">Transmembrane</keyword>
<dbReference type="Proteomes" id="UP000306102">
    <property type="component" value="Unassembled WGS sequence"/>
</dbReference>
<feature type="transmembrane region" description="Helical" evidence="2">
    <location>
        <begin position="346"/>
        <end position="364"/>
    </location>
</feature>
<evidence type="ECO:0000313" key="3">
    <source>
        <dbReference type="EMBL" id="THG16026.1"/>
    </source>
</evidence>
<organism evidence="3 4">
    <name type="scientific">Camellia sinensis var. sinensis</name>
    <name type="common">China tea</name>
    <dbReference type="NCBI Taxonomy" id="542762"/>
    <lineage>
        <taxon>Eukaryota</taxon>
        <taxon>Viridiplantae</taxon>
        <taxon>Streptophyta</taxon>
        <taxon>Embryophyta</taxon>
        <taxon>Tracheophyta</taxon>
        <taxon>Spermatophyta</taxon>
        <taxon>Magnoliopsida</taxon>
        <taxon>eudicotyledons</taxon>
        <taxon>Gunneridae</taxon>
        <taxon>Pentapetalae</taxon>
        <taxon>asterids</taxon>
        <taxon>Ericales</taxon>
        <taxon>Theaceae</taxon>
        <taxon>Camellia</taxon>
    </lineage>
</organism>
<keyword evidence="2" id="KW-1133">Transmembrane helix</keyword>
<keyword evidence="2" id="KW-0472">Membrane</keyword>
<feature type="transmembrane region" description="Helical" evidence="2">
    <location>
        <begin position="79"/>
        <end position="101"/>
    </location>
</feature>
<feature type="coiled-coil region" evidence="1">
    <location>
        <begin position="111"/>
        <end position="180"/>
    </location>
</feature>